<dbReference type="EMBL" id="JAHWXT010000002">
    <property type="protein sequence ID" value="MCF0264417.1"/>
    <property type="molecule type" value="Genomic_DNA"/>
</dbReference>
<dbReference type="RefSeq" id="WP_234623177.1">
    <property type="nucleotide sequence ID" value="NZ_JAHWXT010000002.1"/>
</dbReference>
<sequence>MKGKRVTEDPCRRIQTFEKKVVVNKRQDLVRVTVDTQTNIIITAFPVITGS</sequence>
<evidence type="ECO:0000313" key="2">
    <source>
        <dbReference type="Proteomes" id="UP000887320"/>
    </source>
</evidence>
<accession>A0A8X8KGU3</accession>
<gene>
    <name evidence="1" type="ORF">KW868_08075</name>
</gene>
<reference evidence="1" key="1">
    <citation type="submission" date="2021-07" db="EMBL/GenBank/DDBJ databases">
        <authorList>
            <person name="Fernandez M."/>
            <person name="Pereira P."/>
            <person name="Torres Tejerizo G.A."/>
            <person name="Gonzalez P."/>
            <person name="Agostini E."/>
        </authorList>
    </citation>
    <scope>NUCLEOTIDE SEQUENCE</scope>
    <source>
        <strain evidence="1">SFC 500-1A</strain>
    </source>
</reference>
<evidence type="ECO:0000313" key="1">
    <source>
        <dbReference type="EMBL" id="MCF0264417.1"/>
    </source>
</evidence>
<comment type="caution">
    <text evidence="1">The sequence shown here is derived from an EMBL/GenBank/DDBJ whole genome shotgun (WGS) entry which is preliminary data.</text>
</comment>
<proteinExistence type="predicted"/>
<dbReference type="AlphaFoldDB" id="A0A8X8KGU3"/>
<dbReference type="Proteomes" id="UP000887320">
    <property type="component" value="Unassembled WGS sequence"/>
</dbReference>
<name>A0A8X8KGU3_ACIGI</name>
<organism evidence="1 2">
    <name type="scientific">Acinetobacter guillouiae</name>
    <name type="common">Acinetobacter genomosp. 11</name>
    <dbReference type="NCBI Taxonomy" id="106649"/>
    <lineage>
        <taxon>Bacteria</taxon>
        <taxon>Pseudomonadati</taxon>
        <taxon>Pseudomonadota</taxon>
        <taxon>Gammaproteobacteria</taxon>
        <taxon>Moraxellales</taxon>
        <taxon>Moraxellaceae</taxon>
        <taxon>Acinetobacter</taxon>
    </lineage>
</organism>
<protein>
    <submittedName>
        <fullName evidence="1">Uncharacterized protein</fullName>
    </submittedName>
</protein>